<evidence type="ECO:0000259" key="8">
    <source>
        <dbReference type="PROSITE" id="PS51980"/>
    </source>
</evidence>
<dbReference type="SUPFAM" id="SSF46785">
    <property type="entry name" value="Winged helix' DNA-binding domain"/>
    <property type="match status" value="1"/>
</dbReference>
<dbReference type="GO" id="GO:0032968">
    <property type="term" value="P:positive regulation of transcription elongation by RNA polymerase II"/>
    <property type="evidence" value="ECO:0007669"/>
    <property type="project" value="TreeGrafter"/>
</dbReference>
<organism evidence="13">
    <name type="scientific">Hymenolepis diminuta</name>
    <name type="common">Rat tapeworm</name>
    <dbReference type="NCBI Taxonomy" id="6216"/>
    <lineage>
        <taxon>Eukaryota</taxon>
        <taxon>Metazoa</taxon>
        <taxon>Spiralia</taxon>
        <taxon>Lophotrochozoa</taxon>
        <taxon>Platyhelminthes</taxon>
        <taxon>Cestoda</taxon>
        <taxon>Eucestoda</taxon>
        <taxon>Cyclophyllidea</taxon>
        <taxon>Hymenolepididae</taxon>
        <taxon>Hymenolepis</taxon>
    </lineage>
</organism>
<dbReference type="Pfam" id="PF07303">
    <property type="entry name" value="Occludin_ELL"/>
    <property type="match status" value="1"/>
</dbReference>
<dbReference type="GO" id="GO:0006368">
    <property type="term" value="P:transcription elongation by RNA polymerase II"/>
    <property type="evidence" value="ECO:0007669"/>
    <property type="project" value="InterPro"/>
</dbReference>
<keyword evidence="12" id="KW-1185">Reference proteome</keyword>
<dbReference type="GO" id="GO:0008023">
    <property type="term" value="C:transcription elongation factor complex"/>
    <property type="evidence" value="ECO:0007669"/>
    <property type="project" value="InterPro"/>
</dbReference>
<dbReference type="PROSITE" id="PS51980">
    <property type="entry name" value="OCEL"/>
    <property type="match status" value="1"/>
</dbReference>
<dbReference type="InterPro" id="IPR019464">
    <property type="entry name" value="ELL_N"/>
</dbReference>
<proteinExistence type="inferred from homology"/>
<dbReference type="InterPro" id="IPR036390">
    <property type="entry name" value="WH_DNA-bd_sf"/>
</dbReference>
<dbReference type="InterPro" id="IPR031176">
    <property type="entry name" value="ELL/occludin"/>
</dbReference>
<evidence type="ECO:0000313" key="9">
    <source>
        <dbReference type="EMBL" id="VDL44647.1"/>
    </source>
</evidence>
<feature type="compositionally biased region" description="Low complexity" evidence="7">
    <location>
        <begin position="465"/>
        <end position="476"/>
    </location>
</feature>
<feature type="compositionally biased region" description="Polar residues" evidence="7">
    <location>
        <begin position="486"/>
        <end position="497"/>
    </location>
</feature>
<reference evidence="10 12" key="3">
    <citation type="submission" date="2019-07" db="EMBL/GenBank/DDBJ databases">
        <authorList>
            <person name="Jastrzebski P J."/>
            <person name="Paukszto L."/>
            <person name="Jastrzebski P J."/>
        </authorList>
    </citation>
    <scope>NUCLEOTIDE SEQUENCE [LARGE SCALE GENOMIC DNA]</scope>
    <source>
        <strain evidence="10 12">WMS-il1</strain>
    </source>
</reference>
<evidence type="ECO:0000256" key="7">
    <source>
        <dbReference type="SAM" id="MobiDB-lite"/>
    </source>
</evidence>
<dbReference type="GO" id="GO:0042795">
    <property type="term" value="P:snRNA transcription by RNA polymerase II"/>
    <property type="evidence" value="ECO:0007669"/>
    <property type="project" value="TreeGrafter"/>
</dbReference>
<name>A0A0R3SGV5_HYMDI</name>
<feature type="compositionally biased region" description="Polar residues" evidence="7">
    <location>
        <begin position="439"/>
        <end position="464"/>
    </location>
</feature>
<gene>
    <name evidence="9" type="ORF">HDID_LOCUS4156</name>
    <name evidence="10" type="ORF">WMSIL1_LOCUS6023</name>
</gene>
<dbReference type="GO" id="GO:0000987">
    <property type="term" value="F:cis-regulatory region sequence-specific DNA binding"/>
    <property type="evidence" value="ECO:0007669"/>
    <property type="project" value="TreeGrafter"/>
</dbReference>
<feature type="region of interest" description="Disordered" evidence="7">
    <location>
        <begin position="409"/>
        <end position="608"/>
    </location>
</feature>
<dbReference type="InterPro" id="IPR042065">
    <property type="entry name" value="E3_ELL-like"/>
</dbReference>
<accession>A0A0R3SGV5</accession>
<reference evidence="9 11" key="2">
    <citation type="submission" date="2018-11" db="EMBL/GenBank/DDBJ databases">
        <authorList>
            <consortium name="Pathogen Informatics"/>
        </authorList>
    </citation>
    <scope>NUCLEOTIDE SEQUENCE [LARGE SCALE GENOMIC DNA]</scope>
</reference>
<evidence type="ECO:0000256" key="2">
    <source>
        <dbReference type="ARBA" id="ARBA00009171"/>
    </source>
</evidence>
<evidence type="ECO:0000256" key="3">
    <source>
        <dbReference type="ARBA" id="ARBA00023015"/>
    </source>
</evidence>
<feature type="compositionally biased region" description="Polar residues" evidence="7">
    <location>
        <begin position="570"/>
        <end position="588"/>
    </location>
</feature>
<dbReference type="Proteomes" id="UP000321570">
    <property type="component" value="Unassembled WGS sequence"/>
</dbReference>
<keyword evidence="5" id="KW-0539">Nucleus</keyword>
<feature type="compositionally biased region" description="Gly residues" evidence="7">
    <location>
        <begin position="552"/>
        <end position="562"/>
    </location>
</feature>
<dbReference type="PANTHER" id="PTHR23288">
    <property type="entry name" value="OCCLUDIN AND RNA POLYMERASE II ELONGATION FACTOR ELL"/>
    <property type="match status" value="1"/>
</dbReference>
<feature type="domain" description="OCEL" evidence="8">
    <location>
        <begin position="639"/>
        <end position="749"/>
    </location>
</feature>
<feature type="compositionally biased region" description="Low complexity" evidence="7">
    <location>
        <begin position="503"/>
        <end position="514"/>
    </location>
</feature>
<evidence type="ECO:0000313" key="11">
    <source>
        <dbReference type="Proteomes" id="UP000274504"/>
    </source>
</evidence>
<keyword evidence="4" id="KW-0804">Transcription</keyword>
<dbReference type="Pfam" id="PF10390">
    <property type="entry name" value="ELL"/>
    <property type="match status" value="1"/>
</dbReference>
<dbReference type="InterPro" id="IPR010844">
    <property type="entry name" value="Occludin_ELL"/>
</dbReference>
<dbReference type="Proteomes" id="UP000274504">
    <property type="component" value="Unassembled WGS sequence"/>
</dbReference>
<protein>
    <submittedName>
        <fullName evidence="13">ELL domain-containing protein</fullName>
    </submittedName>
</protein>
<feature type="compositionally biased region" description="Polar residues" evidence="7">
    <location>
        <begin position="160"/>
        <end position="179"/>
    </location>
</feature>
<reference evidence="13" key="1">
    <citation type="submission" date="2017-02" db="UniProtKB">
        <authorList>
            <consortium name="WormBaseParasite"/>
        </authorList>
    </citation>
    <scope>IDENTIFICATION</scope>
</reference>
<evidence type="ECO:0000256" key="1">
    <source>
        <dbReference type="ARBA" id="ARBA00004123"/>
    </source>
</evidence>
<evidence type="ECO:0000256" key="5">
    <source>
        <dbReference type="ARBA" id="ARBA00023242"/>
    </source>
</evidence>
<comment type="similarity">
    <text evidence="2 6">Belongs to the ELL/occludin family.</text>
</comment>
<dbReference type="Gene3D" id="6.10.140.340">
    <property type="match status" value="1"/>
</dbReference>
<keyword evidence="3" id="KW-0805">Transcription regulation</keyword>
<dbReference type="STRING" id="6216.A0A0R3SGV5"/>
<dbReference type="PANTHER" id="PTHR23288:SF17">
    <property type="entry name" value="RNA POLYMERASE II ELONGATION FACTOR ELL"/>
    <property type="match status" value="1"/>
</dbReference>
<dbReference type="EMBL" id="UYSG01001476">
    <property type="protein sequence ID" value="VDL44647.1"/>
    <property type="molecule type" value="Genomic_DNA"/>
</dbReference>
<dbReference type="AlphaFoldDB" id="A0A0R3SGV5"/>
<dbReference type="WBParaSite" id="HDID_0000415801-mRNA-1">
    <property type="protein sequence ID" value="HDID_0000415801-mRNA-1"/>
    <property type="gene ID" value="HDID_0000415801"/>
</dbReference>
<feature type="region of interest" description="Disordered" evidence="7">
    <location>
        <begin position="118"/>
        <end position="179"/>
    </location>
</feature>
<dbReference type="SUPFAM" id="SSF144292">
    <property type="entry name" value="occludin/ELL-like"/>
    <property type="match status" value="1"/>
</dbReference>
<dbReference type="Gene3D" id="1.10.10.2670">
    <property type="entry name" value="E3 ubiquitin-protein ligase"/>
    <property type="match status" value="1"/>
</dbReference>
<evidence type="ECO:0000313" key="12">
    <source>
        <dbReference type="Proteomes" id="UP000321570"/>
    </source>
</evidence>
<dbReference type="EMBL" id="CABIJS010000210">
    <property type="protein sequence ID" value="VUZ46181.1"/>
    <property type="molecule type" value="Genomic_DNA"/>
</dbReference>
<evidence type="ECO:0000256" key="4">
    <source>
        <dbReference type="ARBA" id="ARBA00023163"/>
    </source>
</evidence>
<evidence type="ECO:0000256" key="6">
    <source>
        <dbReference type="PROSITE-ProRule" id="PRU01324"/>
    </source>
</evidence>
<dbReference type="OrthoDB" id="6284217at2759"/>
<feature type="region of interest" description="Disordered" evidence="7">
    <location>
        <begin position="273"/>
        <end position="330"/>
    </location>
</feature>
<evidence type="ECO:0000313" key="13">
    <source>
        <dbReference type="WBParaSite" id="HDID_0000415801-mRNA-1"/>
    </source>
</evidence>
<comment type="subcellular location">
    <subcellularLocation>
        <location evidence="1">Nucleus</location>
    </subcellularLocation>
</comment>
<feature type="compositionally biased region" description="Polar residues" evidence="7">
    <location>
        <begin position="289"/>
        <end position="298"/>
    </location>
</feature>
<sequence>MPIRPPESLYRLYRDRNNDIEIYSVKLTDSALRALDNCQSTPIKLSVNGSQGTLSIPSKQSCVSYDLSISPFSQNVDATTDVIQLSGSRAINLGKVVSKLTVQAKADSFSAAKMKMAEAEDQRKGYAKTNIMPNSKRPNIREANLNSRSILTPPPRNGENRISPTSLARTSSPLANKSPVNAEVASRSLRDRIIHLLAVQPYQRPELLLRLKRDGLTEEQKDKVDVILNKVGRTGRQGEFHLSPAFINLVEANWPGYSPSERSTVASLKARVSTNSPGSRLSLDGVRVTPTSQKNSPLTVGPPQPATSTVEEDDFGRKPTRASAPAAPHPLPKKIAALDLLASGLSLPTVASRYNIPVGVMENWKKSEQSLRERYASRCKSIIPQPTAEPLSVTQQYDVTTAKTVLNNGTTAVGGHSESDLNRSRGANSKPSPPKRARLSSSSNESGIHSCSPISVNSGNCLQQSVSSSTRRSATTIPAQAPPIVNQPTSNTASSFKDPSPPSTSKRPSPTATTGRKRTYDTTLNDGEEYSRRNNVPAPAPVPPISASRQANGGGGGGGGGRRINDRGSESSFCLDSSSPPGESTSPVSHFYARGPMADSNKMNGDKVQRFDAGSNEEKASDASSEDDSLYNEISIQSAKIERQYPPIANAKQAANYRETFESVYPQYLRLHEHYRLAWDKVITLKNQIIALNGGQDNQRMARLAKELDDFLNRMRKPERREEEVKLLVMSHKLQHLKHQLAEYAARLNAGASAGTSSSSLRAGASD</sequence>
<evidence type="ECO:0000313" key="10">
    <source>
        <dbReference type="EMBL" id="VUZ46181.1"/>
    </source>
</evidence>